<keyword evidence="3" id="KW-1185">Reference proteome</keyword>
<proteinExistence type="predicted"/>
<evidence type="ECO:0000313" key="2">
    <source>
        <dbReference type="EMBL" id="KAF0920969.1"/>
    </source>
</evidence>
<reference evidence="2 3" key="1">
    <citation type="submission" date="2019-11" db="EMBL/GenBank/DDBJ databases">
        <title>Whole genome sequence of Oryza granulata.</title>
        <authorList>
            <person name="Li W."/>
        </authorList>
    </citation>
    <scope>NUCLEOTIDE SEQUENCE [LARGE SCALE GENOMIC DNA]</scope>
    <source>
        <strain evidence="3">cv. Menghai</strain>
        <tissue evidence="2">Leaf</tissue>
    </source>
</reference>
<feature type="compositionally biased region" description="Basic and acidic residues" evidence="1">
    <location>
        <begin position="34"/>
        <end position="44"/>
    </location>
</feature>
<feature type="region of interest" description="Disordered" evidence="1">
    <location>
        <begin position="19"/>
        <end position="44"/>
    </location>
</feature>
<organism evidence="2 3">
    <name type="scientific">Oryza meyeriana var. granulata</name>
    <dbReference type="NCBI Taxonomy" id="110450"/>
    <lineage>
        <taxon>Eukaryota</taxon>
        <taxon>Viridiplantae</taxon>
        <taxon>Streptophyta</taxon>
        <taxon>Embryophyta</taxon>
        <taxon>Tracheophyta</taxon>
        <taxon>Spermatophyta</taxon>
        <taxon>Magnoliopsida</taxon>
        <taxon>Liliopsida</taxon>
        <taxon>Poales</taxon>
        <taxon>Poaceae</taxon>
        <taxon>BOP clade</taxon>
        <taxon>Oryzoideae</taxon>
        <taxon>Oryzeae</taxon>
        <taxon>Oryzinae</taxon>
        <taxon>Oryza</taxon>
        <taxon>Oryza meyeriana</taxon>
    </lineage>
</organism>
<evidence type="ECO:0000256" key="1">
    <source>
        <dbReference type="SAM" id="MobiDB-lite"/>
    </source>
</evidence>
<gene>
    <name evidence="2" type="ORF">E2562_037855</name>
</gene>
<dbReference type="AlphaFoldDB" id="A0A6G1E884"/>
<sequence>MASAAAPFELFFLGLSGGRRRGKTRPLRGGNHGDGFRSTREAPRECEEIIGGAQTRKRDKEKAVVETIGSREAEFWFCHGTGGTTAK</sequence>
<evidence type="ECO:0000313" key="3">
    <source>
        <dbReference type="Proteomes" id="UP000479710"/>
    </source>
</evidence>
<name>A0A6G1E884_9ORYZ</name>
<dbReference type="EMBL" id="SPHZ02000005">
    <property type="protein sequence ID" value="KAF0920969.1"/>
    <property type="molecule type" value="Genomic_DNA"/>
</dbReference>
<dbReference type="Proteomes" id="UP000479710">
    <property type="component" value="Unassembled WGS sequence"/>
</dbReference>
<comment type="caution">
    <text evidence="2">The sequence shown here is derived from an EMBL/GenBank/DDBJ whole genome shotgun (WGS) entry which is preliminary data.</text>
</comment>
<accession>A0A6G1E884</accession>
<protein>
    <submittedName>
        <fullName evidence="2">Uncharacterized protein</fullName>
    </submittedName>
</protein>